<protein>
    <submittedName>
        <fullName evidence="7">RNA polymerase sigma-70 factor</fullName>
    </submittedName>
</protein>
<dbReference type="InterPro" id="IPR013249">
    <property type="entry name" value="RNA_pol_sigma70_r4_t2"/>
</dbReference>
<dbReference type="EMBL" id="BKAU01000001">
    <property type="protein sequence ID" value="GEP93957.1"/>
    <property type="molecule type" value="Genomic_DNA"/>
</dbReference>
<dbReference type="InterPro" id="IPR014327">
    <property type="entry name" value="RNA_pol_sigma70_bacteroid"/>
</dbReference>
<sequence>MQDILHNERELLCQVAAGEQQAFTTLVAAYSSRIYAHVLTYIKNAPLSEEITQDIFLQIWHHRQDLPGIVNFPGYLHIVTRNRTISELRKKLERLGGSAEDAEKDTLTPLRQLEYRQLSDVLLRGIELLPPRRKQVFRMSRFEGMSYDRIANELGISKGTVNEHMVQALLFLRSYLKSHMGTVLSLSFLLSAPL</sequence>
<evidence type="ECO:0000259" key="5">
    <source>
        <dbReference type="Pfam" id="PF04542"/>
    </source>
</evidence>
<evidence type="ECO:0000256" key="1">
    <source>
        <dbReference type="ARBA" id="ARBA00010641"/>
    </source>
</evidence>
<dbReference type="Pfam" id="PF04542">
    <property type="entry name" value="Sigma70_r2"/>
    <property type="match status" value="1"/>
</dbReference>
<evidence type="ECO:0000256" key="3">
    <source>
        <dbReference type="ARBA" id="ARBA00023082"/>
    </source>
</evidence>
<dbReference type="InterPro" id="IPR036388">
    <property type="entry name" value="WH-like_DNA-bd_sf"/>
</dbReference>
<feature type="domain" description="RNA polymerase sigma-70 region 2" evidence="5">
    <location>
        <begin position="26"/>
        <end position="91"/>
    </location>
</feature>
<evidence type="ECO:0000313" key="7">
    <source>
        <dbReference type="EMBL" id="GEP93957.1"/>
    </source>
</evidence>
<dbReference type="NCBIfam" id="TIGR02937">
    <property type="entry name" value="sigma70-ECF"/>
    <property type="match status" value="1"/>
</dbReference>
<reference evidence="7 8" key="1">
    <citation type="submission" date="2019-07" db="EMBL/GenBank/DDBJ databases">
        <title>Whole genome shotgun sequence of Chitinophaga cymbidii NBRC 109752.</title>
        <authorList>
            <person name="Hosoyama A."/>
            <person name="Uohara A."/>
            <person name="Ohji S."/>
            <person name="Ichikawa N."/>
        </authorList>
    </citation>
    <scope>NUCLEOTIDE SEQUENCE [LARGE SCALE GENOMIC DNA]</scope>
    <source>
        <strain evidence="7 8">NBRC 109752</strain>
    </source>
</reference>
<dbReference type="SUPFAM" id="SSF88659">
    <property type="entry name" value="Sigma3 and sigma4 domains of RNA polymerase sigma factors"/>
    <property type="match status" value="1"/>
</dbReference>
<dbReference type="Gene3D" id="1.10.1740.10">
    <property type="match status" value="1"/>
</dbReference>
<keyword evidence="4" id="KW-0804">Transcription</keyword>
<feature type="domain" description="RNA polymerase sigma factor 70 region 4 type 2" evidence="6">
    <location>
        <begin position="122"/>
        <end position="171"/>
    </location>
</feature>
<evidence type="ECO:0000259" key="6">
    <source>
        <dbReference type="Pfam" id="PF08281"/>
    </source>
</evidence>
<dbReference type="RefSeq" id="WP_146857459.1">
    <property type="nucleotide sequence ID" value="NZ_BKAU01000001.1"/>
</dbReference>
<keyword evidence="2" id="KW-0805">Transcription regulation</keyword>
<evidence type="ECO:0000256" key="2">
    <source>
        <dbReference type="ARBA" id="ARBA00023015"/>
    </source>
</evidence>
<dbReference type="GO" id="GO:0016987">
    <property type="term" value="F:sigma factor activity"/>
    <property type="evidence" value="ECO:0007669"/>
    <property type="project" value="UniProtKB-KW"/>
</dbReference>
<dbReference type="Proteomes" id="UP000321436">
    <property type="component" value="Unassembled WGS sequence"/>
</dbReference>
<dbReference type="InterPro" id="IPR013325">
    <property type="entry name" value="RNA_pol_sigma_r2"/>
</dbReference>
<dbReference type="PANTHER" id="PTHR43133:SF46">
    <property type="entry name" value="RNA POLYMERASE SIGMA-70 FACTOR ECF SUBFAMILY"/>
    <property type="match status" value="1"/>
</dbReference>
<keyword evidence="3" id="KW-0731">Sigma factor</keyword>
<dbReference type="CDD" id="cd06171">
    <property type="entry name" value="Sigma70_r4"/>
    <property type="match status" value="1"/>
</dbReference>
<evidence type="ECO:0000313" key="8">
    <source>
        <dbReference type="Proteomes" id="UP000321436"/>
    </source>
</evidence>
<evidence type="ECO:0000256" key="4">
    <source>
        <dbReference type="ARBA" id="ARBA00023163"/>
    </source>
</evidence>
<dbReference type="InterPro" id="IPR014284">
    <property type="entry name" value="RNA_pol_sigma-70_dom"/>
</dbReference>
<comment type="similarity">
    <text evidence="1">Belongs to the sigma-70 factor family. ECF subfamily.</text>
</comment>
<dbReference type="NCBIfam" id="TIGR02985">
    <property type="entry name" value="Sig70_bacteroi1"/>
    <property type="match status" value="1"/>
</dbReference>
<dbReference type="InterPro" id="IPR013324">
    <property type="entry name" value="RNA_pol_sigma_r3/r4-like"/>
</dbReference>
<dbReference type="OrthoDB" id="759001at2"/>
<comment type="caution">
    <text evidence="7">The sequence shown here is derived from an EMBL/GenBank/DDBJ whole genome shotgun (WGS) entry which is preliminary data.</text>
</comment>
<organism evidence="7 8">
    <name type="scientific">Chitinophaga cymbidii</name>
    <dbReference type="NCBI Taxonomy" id="1096750"/>
    <lineage>
        <taxon>Bacteria</taxon>
        <taxon>Pseudomonadati</taxon>
        <taxon>Bacteroidota</taxon>
        <taxon>Chitinophagia</taxon>
        <taxon>Chitinophagales</taxon>
        <taxon>Chitinophagaceae</taxon>
        <taxon>Chitinophaga</taxon>
    </lineage>
</organism>
<dbReference type="PANTHER" id="PTHR43133">
    <property type="entry name" value="RNA POLYMERASE ECF-TYPE SIGMA FACTO"/>
    <property type="match status" value="1"/>
</dbReference>
<proteinExistence type="inferred from homology"/>
<dbReference type="Pfam" id="PF08281">
    <property type="entry name" value="Sigma70_r4_2"/>
    <property type="match status" value="1"/>
</dbReference>
<keyword evidence="8" id="KW-1185">Reference proteome</keyword>
<accession>A0A512RE27</accession>
<name>A0A512RE27_9BACT</name>
<dbReference type="Gene3D" id="1.10.10.10">
    <property type="entry name" value="Winged helix-like DNA-binding domain superfamily/Winged helix DNA-binding domain"/>
    <property type="match status" value="1"/>
</dbReference>
<gene>
    <name evidence="7" type="ORF">CCY01nite_02170</name>
</gene>
<dbReference type="SUPFAM" id="SSF88946">
    <property type="entry name" value="Sigma2 domain of RNA polymerase sigma factors"/>
    <property type="match status" value="1"/>
</dbReference>
<dbReference type="AlphaFoldDB" id="A0A512RE27"/>
<dbReference type="InterPro" id="IPR007627">
    <property type="entry name" value="RNA_pol_sigma70_r2"/>
</dbReference>
<dbReference type="GO" id="GO:0006352">
    <property type="term" value="P:DNA-templated transcription initiation"/>
    <property type="evidence" value="ECO:0007669"/>
    <property type="project" value="InterPro"/>
</dbReference>
<dbReference type="InterPro" id="IPR039425">
    <property type="entry name" value="RNA_pol_sigma-70-like"/>
</dbReference>
<dbReference type="GO" id="GO:0003677">
    <property type="term" value="F:DNA binding"/>
    <property type="evidence" value="ECO:0007669"/>
    <property type="project" value="InterPro"/>
</dbReference>